<dbReference type="RefSeq" id="WP_146173840.1">
    <property type="nucleotide sequence ID" value="NZ_PYAX01000004.1"/>
</dbReference>
<evidence type="ECO:0000313" key="6">
    <source>
        <dbReference type="Proteomes" id="UP000241118"/>
    </source>
</evidence>
<protein>
    <recommendedName>
        <fullName evidence="7">Alpha-amylase</fullName>
    </recommendedName>
</protein>
<evidence type="ECO:0008006" key="7">
    <source>
        <dbReference type="Google" id="ProtNLM"/>
    </source>
</evidence>
<dbReference type="EMBL" id="PYAX01000004">
    <property type="protein sequence ID" value="PSL56066.1"/>
    <property type="molecule type" value="Genomic_DNA"/>
</dbReference>
<evidence type="ECO:0000256" key="2">
    <source>
        <dbReference type="SAM" id="MobiDB-lite"/>
    </source>
</evidence>
<dbReference type="Gene3D" id="2.60.40.10">
    <property type="entry name" value="Immunoglobulins"/>
    <property type="match status" value="3"/>
</dbReference>
<keyword evidence="1 4" id="KW-0732">Signal</keyword>
<dbReference type="OrthoDB" id="3694469at2"/>
<keyword evidence="6" id="KW-1185">Reference proteome</keyword>
<evidence type="ECO:0000256" key="3">
    <source>
        <dbReference type="SAM" id="Phobius"/>
    </source>
</evidence>
<evidence type="ECO:0000256" key="1">
    <source>
        <dbReference type="ARBA" id="ARBA00022729"/>
    </source>
</evidence>
<keyword evidence="3" id="KW-0472">Membrane</keyword>
<feature type="chain" id="PRO_5015186588" description="Alpha-amylase" evidence="4">
    <location>
        <begin position="39"/>
        <end position="1033"/>
    </location>
</feature>
<dbReference type="AlphaFoldDB" id="A0A2P8IC81"/>
<dbReference type="InterPro" id="IPR051417">
    <property type="entry name" value="SDr/BOS_complex"/>
</dbReference>
<feature type="compositionally biased region" description="Basic and acidic residues" evidence="2">
    <location>
        <begin position="94"/>
        <end position="110"/>
    </location>
</feature>
<dbReference type="SUPFAM" id="SSF49478">
    <property type="entry name" value="Cna protein B-type domain"/>
    <property type="match status" value="1"/>
</dbReference>
<dbReference type="PANTHER" id="PTHR23303">
    <property type="entry name" value="CARBOXYPEPTIDASE REGULATORY REGION-CONTAINING"/>
    <property type="match status" value="1"/>
</dbReference>
<feature type="compositionally biased region" description="Low complexity" evidence="2">
    <location>
        <begin position="49"/>
        <end position="73"/>
    </location>
</feature>
<feature type="compositionally biased region" description="Pro residues" evidence="2">
    <location>
        <begin position="74"/>
        <end position="83"/>
    </location>
</feature>
<feature type="region of interest" description="Disordered" evidence="2">
    <location>
        <begin position="964"/>
        <end position="998"/>
    </location>
</feature>
<evidence type="ECO:0000313" key="5">
    <source>
        <dbReference type="EMBL" id="PSL56066.1"/>
    </source>
</evidence>
<gene>
    <name evidence="5" type="ORF">B0I31_104357</name>
</gene>
<dbReference type="Proteomes" id="UP000241118">
    <property type="component" value="Unassembled WGS sequence"/>
</dbReference>
<dbReference type="InterPro" id="IPR013783">
    <property type="entry name" value="Ig-like_fold"/>
</dbReference>
<reference evidence="5 6" key="1">
    <citation type="submission" date="2018-03" db="EMBL/GenBank/DDBJ databases">
        <title>Genomic Encyclopedia of Type Strains, Phase III (KMG-III): the genomes of soil and plant-associated and newly described type strains.</title>
        <authorList>
            <person name="Whitman W."/>
        </authorList>
    </citation>
    <scope>NUCLEOTIDE SEQUENCE [LARGE SCALE GENOMIC DNA]</scope>
    <source>
        <strain evidence="5 6">CGMCC 4.7097</strain>
    </source>
</reference>
<organism evidence="5 6">
    <name type="scientific">Saccharothrix carnea</name>
    <dbReference type="NCBI Taxonomy" id="1280637"/>
    <lineage>
        <taxon>Bacteria</taxon>
        <taxon>Bacillati</taxon>
        <taxon>Actinomycetota</taxon>
        <taxon>Actinomycetes</taxon>
        <taxon>Pseudonocardiales</taxon>
        <taxon>Pseudonocardiaceae</taxon>
        <taxon>Saccharothrix</taxon>
    </lineage>
</organism>
<feature type="signal peptide" evidence="4">
    <location>
        <begin position="1"/>
        <end position="38"/>
    </location>
</feature>
<feature type="transmembrane region" description="Helical" evidence="3">
    <location>
        <begin position="1007"/>
        <end position="1027"/>
    </location>
</feature>
<feature type="region of interest" description="Disordered" evidence="2">
    <location>
        <begin position="36"/>
        <end position="110"/>
    </location>
</feature>
<evidence type="ECO:0000256" key="4">
    <source>
        <dbReference type="SAM" id="SignalP"/>
    </source>
</evidence>
<comment type="caution">
    <text evidence="5">The sequence shown here is derived from an EMBL/GenBank/DDBJ whole genome shotgun (WGS) entry which is preliminary data.</text>
</comment>
<proteinExistence type="predicted"/>
<dbReference type="SUPFAM" id="SSF117074">
    <property type="entry name" value="Hypothetical protein PA1324"/>
    <property type="match status" value="2"/>
</dbReference>
<sequence length="1033" mass="108001">MSVDDAARPRAVRERALRTVVAAVLVVATALGGTPAWAQETTTEPPPETTTTTAPADVTPVETTTTTTTTTSPETPPAAPVSPEPADRPATPTGEHRPAEAEPEPKAEAEAEADLRITASFDRAEYPPETDLPIRVTVDNVGDDVATEVKFVVFGGNVWLRNGWDHISGRYTLVPGERMVVDLVARPLDPLADHAVFNIRAFRAEGTIPDPTPADNEATARAAVAQERGAVSAVVYTDGNGNGRADAGEGVEGLHFSAYGGAPYTSLDAVTDAGGRVAFTDVPTGRYRLHLPDNDVVVKPGFGEFTVEEGATADLAIPTATPVSDVLTARLELDRDTYGRDDPVNVKVTLTNSGTVPLTGVVAVCNHAGEPHVLDGTGPGWAPLAVGGPGTTVGAGETKVLVMTDVVPQRAYERGILFAECNFGDHGTHEDGYVGSSDSARVVGARGDATGLLHYYSGQGPETPLAGVRLLALDRLGVPVAEAVSGDDGEWRFVNLPVGEYDVLVLGPYRDRYGSDVYTIGVAADGTSRSVFSVVDGPVVVPPRLAPNVKVTASFGKPSYDINEQVTATVKVVNAGTARTFARYVPESPADRFDYDHDQWGDLRPWLGTYLEPGEERTVTLVGGVAFVREGVAWLKGRIEATDEADPADNVLSVSVPVTHRTGDVVAVVYGDRDLDGAFDEGEALPGVHITFEGGRPRKWVAGETGADGAYRLDDAPAGTYVVITRDEHTGWVSQGQSELVVTGDQGATAYFRMERPLSDRLHATLAFDRETYGVDDPVGITITLANSGDAPILARAFCGSAELPAPDNGAEWGAFAHDGGGVEIAPGETRAFTVRDTVPEGADDYGMFGAWCDFGPESANGLAHGSDLARVPGAVWTVSGRALNGTGPEPPGIPGVKLVLLDFVTGQPVARTVTGPDGGFTFTDLPVGYYTPVLVGPWKFNTNWGPYAYFKVIRGGSDVVDLHFDPGPEVPDPDVPPTGTGEPTPGPPAAGGGPAGGGLADTGASVIWLGLLGLLAVALGVGTRTVGRRRTA</sequence>
<keyword evidence="3" id="KW-0812">Transmembrane</keyword>
<dbReference type="GO" id="GO:0005975">
    <property type="term" value="P:carbohydrate metabolic process"/>
    <property type="evidence" value="ECO:0007669"/>
    <property type="project" value="UniProtKB-ARBA"/>
</dbReference>
<accession>A0A2P8IC81</accession>
<dbReference type="PANTHER" id="PTHR23303:SF14">
    <property type="entry name" value="BOS COMPLEX SUBUNIT NOMO1-RELATED"/>
    <property type="match status" value="1"/>
</dbReference>
<keyword evidence="3" id="KW-1133">Transmembrane helix</keyword>
<name>A0A2P8IC81_SACCR</name>